<dbReference type="Proteomes" id="UP000298663">
    <property type="component" value="Unassembled WGS sequence"/>
</dbReference>
<evidence type="ECO:0000313" key="2">
    <source>
        <dbReference type="EMBL" id="TKR93875.1"/>
    </source>
</evidence>
<organism evidence="2 3">
    <name type="scientific">Steinernema carpocapsae</name>
    <name type="common">Entomopathogenic nematode</name>
    <dbReference type="NCBI Taxonomy" id="34508"/>
    <lineage>
        <taxon>Eukaryota</taxon>
        <taxon>Metazoa</taxon>
        <taxon>Ecdysozoa</taxon>
        <taxon>Nematoda</taxon>
        <taxon>Chromadorea</taxon>
        <taxon>Rhabditida</taxon>
        <taxon>Tylenchina</taxon>
        <taxon>Panagrolaimomorpha</taxon>
        <taxon>Strongyloidoidea</taxon>
        <taxon>Steinernematidae</taxon>
        <taxon>Steinernema</taxon>
    </lineage>
</organism>
<comment type="caution">
    <text evidence="2">The sequence shown here is derived from an EMBL/GenBank/DDBJ whole genome shotgun (WGS) entry which is preliminary data.</text>
</comment>
<keyword evidence="3" id="KW-1185">Reference proteome</keyword>
<dbReference type="EMBL" id="AZBU02000002">
    <property type="protein sequence ID" value="TKR93875.1"/>
    <property type="molecule type" value="Genomic_DNA"/>
</dbReference>
<evidence type="ECO:0000313" key="3">
    <source>
        <dbReference type="Proteomes" id="UP000298663"/>
    </source>
</evidence>
<sequence>MCVFAFEKSRESPGRKLFKLSWNPLETGILPTALSPPWREPRGPSEGQIEGTRFICPGERSPFAYRNRA</sequence>
<evidence type="ECO:0000256" key="1">
    <source>
        <dbReference type="SAM" id="MobiDB-lite"/>
    </source>
</evidence>
<feature type="region of interest" description="Disordered" evidence="1">
    <location>
        <begin position="33"/>
        <end position="53"/>
    </location>
</feature>
<accession>A0A4V6A6C0</accession>
<reference evidence="2 3" key="1">
    <citation type="journal article" date="2015" name="Genome Biol.">
        <title>Comparative genomics of Steinernema reveals deeply conserved gene regulatory networks.</title>
        <authorList>
            <person name="Dillman A.R."/>
            <person name="Macchietto M."/>
            <person name="Porter C.F."/>
            <person name="Rogers A."/>
            <person name="Williams B."/>
            <person name="Antoshechkin I."/>
            <person name="Lee M.M."/>
            <person name="Goodwin Z."/>
            <person name="Lu X."/>
            <person name="Lewis E.E."/>
            <person name="Goodrich-Blair H."/>
            <person name="Stock S.P."/>
            <person name="Adams B.J."/>
            <person name="Sternberg P.W."/>
            <person name="Mortazavi A."/>
        </authorList>
    </citation>
    <scope>NUCLEOTIDE SEQUENCE [LARGE SCALE GENOMIC DNA]</scope>
    <source>
        <strain evidence="2 3">ALL</strain>
    </source>
</reference>
<name>A0A4V6A6C0_STECR</name>
<gene>
    <name evidence="2" type="ORF">L596_008249</name>
</gene>
<dbReference type="AlphaFoldDB" id="A0A4V6A6C0"/>
<protein>
    <submittedName>
        <fullName evidence="2">Uncharacterized protein</fullName>
    </submittedName>
</protein>
<reference evidence="2 3" key="2">
    <citation type="journal article" date="2019" name="G3 (Bethesda)">
        <title>Hybrid Assembly of the Genome of the Entomopathogenic Nematode Steinernema carpocapsae Identifies the X-Chromosome.</title>
        <authorList>
            <person name="Serra L."/>
            <person name="Macchietto M."/>
            <person name="Macias-Munoz A."/>
            <person name="McGill C.J."/>
            <person name="Rodriguez I.M."/>
            <person name="Rodriguez B."/>
            <person name="Murad R."/>
            <person name="Mortazavi A."/>
        </authorList>
    </citation>
    <scope>NUCLEOTIDE SEQUENCE [LARGE SCALE GENOMIC DNA]</scope>
    <source>
        <strain evidence="2 3">ALL</strain>
    </source>
</reference>
<proteinExistence type="predicted"/>